<evidence type="ECO:0000256" key="5">
    <source>
        <dbReference type="ARBA" id="ARBA00023172"/>
    </source>
</evidence>
<evidence type="ECO:0000256" key="2">
    <source>
        <dbReference type="ARBA" id="ARBA00011044"/>
    </source>
</evidence>
<organism evidence="9 10">
    <name type="scientific">Natrarchaeobaculum aegyptiacum</name>
    <dbReference type="NCBI Taxonomy" id="745377"/>
    <lineage>
        <taxon>Archaea</taxon>
        <taxon>Methanobacteriati</taxon>
        <taxon>Methanobacteriota</taxon>
        <taxon>Stenosarchaea group</taxon>
        <taxon>Halobacteria</taxon>
        <taxon>Halobacteriales</taxon>
        <taxon>Natrialbaceae</taxon>
        <taxon>Natrarchaeobaculum</taxon>
    </lineage>
</organism>
<dbReference type="InterPro" id="IPR051399">
    <property type="entry name" value="RNA-guided_DNA_endo/Transpos"/>
</dbReference>
<accession>A0A2Z2HY73</accession>
<evidence type="ECO:0000259" key="8">
    <source>
        <dbReference type="Pfam" id="PF07282"/>
    </source>
</evidence>
<evidence type="ECO:0000259" key="7">
    <source>
        <dbReference type="Pfam" id="PF01385"/>
    </source>
</evidence>
<comment type="similarity">
    <text evidence="2">In the N-terminal section; belongs to the transposase 2 family.</text>
</comment>
<dbReference type="Proteomes" id="UP000250088">
    <property type="component" value="Chromosome"/>
</dbReference>
<dbReference type="GeneID" id="32895160"/>
<dbReference type="AlphaFoldDB" id="A0A2Z2HY73"/>
<evidence type="ECO:0000256" key="3">
    <source>
        <dbReference type="ARBA" id="ARBA00022578"/>
    </source>
</evidence>
<name>A0A2Z2HY73_9EURY</name>
<comment type="similarity">
    <text evidence="1">In the C-terminal section; belongs to the transposase 35 family.</text>
</comment>
<dbReference type="KEGG" id="naj:B1756_13750"/>
<reference evidence="10" key="1">
    <citation type="submission" date="2017-02" db="EMBL/GenBank/DDBJ databases">
        <title>Natronthermophilus aegyptiacus gen. nov.,sp. nov., an aerobic, extremely halophilic alkalithermophilic archaeon isolated from the athalassohaline Wadi An Natrun, Egypt.</title>
        <authorList>
            <person name="Zhao B."/>
        </authorList>
    </citation>
    <scope>NUCLEOTIDE SEQUENCE [LARGE SCALE GENOMIC DNA]</scope>
    <source>
        <strain evidence="10">JW/NM-HA 15</strain>
    </source>
</reference>
<dbReference type="OrthoDB" id="33505at2157"/>
<evidence type="ECO:0000313" key="10">
    <source>
        <dbReference type="Proteomes" id="UP000250088"/>
    </source>
</evidence>
<keyword evidence="4" id="KW-0238">DNA-binding</keyword>
<evidence type="ECO:0000256" key="1">
    <source>
        <dbReference type="ARBA" id="ARBA00008761"/>
    </source>
</evidence>
<keyword evidence="5" id="KW-0233">DNA recombination</keyword>
<feature type="region of interest" description="Disordered" evidence="6">
    <location>
        <begin position="387"/>
        <end position="408"/>
    </location>
</feature>
<proteinExistence type="inferred from homology"/>
<dbReference type="InterPro" id="IPR001959">
    <property type="entry name" value="Transposase"/>
</dbReference>
<keyword evidence="10" id="KW-1185">Reference proteome</keyword>
<evidence type="ECO:0000256" key="4">
    <source>
        <dbReference type="ARBA" id="ARBA00023125"/>
    </source>
</evidence>
<sequence length="439" mass="49651">MQYNYRYRLDPPEVLTETLLHHVDTCRQLSNHVLYKLNDADDIPTRYEVQGQLPDLKSWWDDLGDVHSKVLQMVVKRVYDNLSTLKAQKENGRAVGMLKWKPPREYRSFTYNQSGFKLKNTSGRPVLWLSKIGEIPIHLHRDIPESATIKQVTVKQEPTGEWYATFGIDVGENTPEKPETPEKVVGIDVGILKYAHDTDGYAIESPDFSAERERLERAQRDLSRKEHGSANWEEQCRVVAERHADLKRKRRDFLHKLSNYYATEYDLVAVEDLDAKGLVELPGNSRNRAGAAWGTFLRMLEYKCGHEGTHFVAVDPKDTTKECASCGVKTDKPLWVREHSCPSCAFEADRDANAVVRLRLTGSKIACDFATAWNILSRGLEEVGVGHSEATSSEPVGSDGLRKSRSDFRTPVETALPVDTSVSAKRVREITSHGLSDVV</sequence>
<dbReference type="Pfam" id="PF01385">
    <property type="entry name" value="OrfB_IS605"/>
    <property type="match status" value="1"/>
</dbReference>
<evidence type="ECO:0000313" key="9">
    <source>
        <dbReference type="EMBL" id="ARS90687.1"/>
    </source>
</evidence>
<keyword evidence="3" id="KW-0815">Transposition</keyword>
<dbReference type="RefSeq" id="WP_086889059.1">
    <property type="nucleotide sequence ID" value="NZ_CP019893.1"/>
</dbReference>
<dbReference type="GO" id="GO:0003677">
    <property type="term" value="F:DNA binding"/>
    <property type="evidence" value="ECO:0007669"/>
    <property type="project" value="UniProtKB-KW"/>
</dbReference>
<protein>
    <submittedName>
        <fullName evidence="9">Transposase</fullName>
    </submittedName>
</protein>
<dbReference type="InterPro" id="IPR010095">
    <property type="entry name" value="Cas12f1-like_TNB"/>
</dbReference>
<dbReference type="PANTHER" id="PTHR30405:SF25">
    <property type="entry name" value="RNA-GUIDED DNA ENDONUCLEASE INSQ-RELATED"/>
    <property type="match status" value="1"/>
</dbReference>
<dbReference type="PANTHER" id="PTHR30405">
    <property type="entry name" value="TRANSPOSASE"/>
    <property type="match status" value="1"/>
</dbReference>
<dbReference type="GO" id="GO:0006310">
    <property type="term" value="P:DNA recombination"/>
    <property type="evidence" value="ECO:0007669"/>
    <property type="project" value="UniProtKB-KW"/>
</dbReference>
<evidence type="ECO:0000256" key="6">
    <source>
        <dbReference type="SAM" id="MobiDB-lite"/>
    </source>
</evidence>
<dbReference type="GO" id="GO:0032196">
    <property type="term" value="P:transposition"/>
    <property type="evidence" value="ECO:0007669"/>
    <property type="project" value="UniProtKB-KW"/>
</dbReference>
<dbReference type="Pfam" id="PF07282">
    <property type="entry name" value="Cas12f1-like_TNB"/>
    <property type="match status" value="1"/>
</dbReference>
<feature type="domain" description="Probable transposase IS891/IS1136/IS1341" evidence="7">
    <location>
        <begin position="173"/>
        <end position="279"/>
    </location>
</feature>
<dbReference type="NCBIfam" id="NF040570">
    <property type="entry name" value="guided_TnpB"/>
    <property type="match status" value="1"/>
</dbReference>
<dbReference type="EMBL" id="CP019893">
    <property type="protein sequence ID" value="ARS90687.1"/>
    <property type="molecule type" value="Genomic_DNA"/>
</dbReference>
<feature type="domain" description="Cas12f1-like TNB" evidence="8">
    <location>
        <begin position="293"/>
        <end position="355"/>
    </location>
</feature>
<gene>
    <name evidence="9" type="ORF">B1756_13750</name>
</gene>